<keyword evidence="11" id="KW-1185">Reference proteome</keyword>
<dbReference type="InterPro" id="IPR023584">
    <property type="entry name" value="Ribosome_recyc_fac_dom"/>
</dbReference>
<dbReference type="Proteomes" id="UP000233597">
    <property type="component" value="Unassembled WGS sequence"/>
</dbReference>
<dbReference type="KEGG" id="thac:CSC3H3_10200"/>
<sequence>MSDVAGLKKDLTRRMEGALEVLHKEFTGLRTGRASANLLDPVMVEAYGAMTPLNQVGSVSVPESRMLSVQVWDKSMVKAVEKAIRNAGLGLNPASDGTLIRVPIPPLNEERRVELGKVAGKYAEQARISVRNVRRDGMDQLKKWEKDSEISEDILRSEEKEIQKLTDKVIGEIDDALAHKEQEIMQV</sequence>
<evidence type="ECO:0000256" key="4">
    <source>
        <dbReference type="ARBA" id="ARBA00022917"/>
    </source>
</evidence>
<evidence type="ECO:0000256" key="6">
    <source>
        <dbReference type="HAMAP-Rule" id="MF_00040"/>
    </source>
</evidence>
<keyword evidence="4 6" id="KW-0648">Protein biosynthesis</keyword>
<dbReference type="FunFam" id="1.10.132.20:FF:000001">
    <property type="entry name" value="Ribosome-recycling factor"/>
    <property type="match status" value="1"/>
</dbReference>
<dbReference type="RefSeq" id="WP_101271507.1">
    <property type="nucleotide sequence ID" value="NZ_CP024199.1"/>
</dbReference>
<gene>
    <name evidence="6" type="primary">frr</name>
    <name evidence="10" type="ORF">COO20_24820</name>
    <name evidence="9" type="ORF">CSC3H3_10200</name>
</gene>
<evidence type="ECO:0000313" key="9">
    <source>
        <dbReference type="EMBL" id="AUG53044.1"/>
    </source>
</evidence>
<dbReference type="HAMAP" id="MF_00040">
    <property type="entry name" value="RRF"/>
    <property type="match status" value="1"/>
</dbReference>
<dbReference type="EMBL" id="CP024199">
    <property type="protein sequence ID" value="AUG53044.1"/>
    <property type="molecule type" value="Genomic_DNA"/>
</dbReference>
<feature type="coiled-coil region" evidence="7">
    <location>
        <begin position="141"/>
        <end position="168"/>
    </location>
</feature>
<dbReference type="OrthoDB" id="9804006at2"/>
<comment type="subcellular location">
    <subcellularLocation>
        <location evidence="1 6">Cytoplasm</location>
    </subcellularLocation>
</comment>
<reference evidence="10 12" key="1">
    <citation type="submission" date="2017-09" db="EMBL/GenBank/DDBJ databases">
        <title>Biodiversity and function of Thalassospira species in the particle-attached aromatic-hydrocarbon-degrading consortia from the surface seawater of the South China Sea.</title>
        <authorList>
            <person name="Dong C."/>
            <person name="Liu R."/>
            <person name="Shao Z."/>
        </authorList>
    </citation>
    <scope>NUCLEOTIDE SEQUENCE [LARGE SCALE GENOMIC DNA]</scope>
    <source>
        <strain evidence="10 12">CSC1P2</strain>
    </source>
</reference>
<dbReference type="PANTHER" id="PTHR20982">
    <property type="entry name" value="RIBOSOME RECYCLING FACTOR"/>
    <property type="match status" value="1"/>
</dbReference>
<dbReference type="NCBIfam" id="TIGR00496">
    <property type="entry name" value="frr"/>
    <property type="match status" value="1"/>
</dbReference>
<dbReference type="FunFam" id="3.30.1360.40:FF:000001">
    <property type="entry name" value="Ribosome-recycling factor"/>
    <property type="match status" value="1"/>
</dbReference>
<evidence type="ECO:0000256" key="2">
    <source>
        <dbReference type="ARBA" id="ARBA00005912"/>
    </source>
</evidence>
<dbReference type="SUPFAM" id="SSF55194">
    <property type="entry name" value="Ribosome recycling factor, RRF"/>
    <property type="match status" value="1"/>
</dbReference>
<dbReference type="Pfam" id="PF01765">
    <property type="entry name" value="RRF"/>
    <property type="match status" value="1"/>
</dbReference>
<name>A0A2N3KBZ4_9PROT</name>
<dbReference type="GO" id="GO:0043023">
    <property type="term" value="F:ribosomal large subunit binding"/>
    <property type="evidence" value="ECO:0007669"/>
    <property type="project" value="TreeGrafter"/>
</dbReference>
<proteinExistence type="inferred from homology"/>
<dbReference type="Proteomes" id="UP000233458">
    <property type="component" value="Chromosome"/>
</dbReference>
<evidence type="ECO:0000256" key="7">
    <source>
        <dbReference type="SAM" id="Coils"/>
    </source>
</evidence>
<evidence type="ECO:0000256" key="3">
    <source>
        <dbReference type="ARBA" id="ARBA00022490"/>
    </source>
</evidence>
<evidence type="ECO:0000313" key="12">
    <source>
        <dbReference type="Proteomes" id="UP000233597"/>
    </source>
</evidence>
<dbReference type="InterPro" id="IPR002661">
    <property type="entry name" value="Ribosome_recyc_fac"/>
</dbReference>
<evidence type="ECO:0000256" key="1">
    <source>
        <dbReference type="ARBA" id="ARBA00004496"/>
    </source>
</evidence>
<dbReference type="AlphaFoldDB" id="A0A2N3KBZ4"/>
<keyword evidence="3 6" id="KW-0963">Cytoplasm</keyword>
<comment type="function">
    <text evidence="5 6">Responsible for the release of ribosomes from messenger RNA at the termination of protein biosynthesis. May increase the efficiency of translation by recycling ribosomes from one round of translation to another.</text>
</comment>
<evidence type="ECO:0000313" key="11">
    <source>
        <dbReference type="Proteomes" id="UP000233458"/>
    </source>
</evidence>
<protein>
    <recommendedName>
        <fullName evidence="6">Ribosome-recycling factor</fullName>
        <shortName evidence="6">RRF</shortName>
    </recommendedName>
    <alternativeName>
        <fullName evidence="6">Ribosome-releasing factor</fullName>
    </alternativeName>
</protein>
<accession>A0A2N3KBZ4</accession>
<dbReference type="Gene3D" id="3.30.1360.40">
    <property type="match status" value="1"/>
</dbReference>
<comment type="similarity">
    <text evidence="2 6">Belongs to the RRF family.</text>
</comment>
<dbReference type="GO" id="GO:0005829">
    <property type="term" value="C:cytosol"/>
    <property type="evidence" value="ECO:0007669"/>
    <property type="project" value="GOC"/>
</dbReference>
<evidence type="ECO:0000259" key="8">
    <source>
        <dbReference type="Pfam" id="PF01765"/>
    </source>
</evidence>
<keyword evidence="7" id="KW-0175">Coiled coil</keyword>
<dbReference type="GO" id="GO:0002184">
    <property type="term" value="P:cytoplasmic translational termination"/>
    <property type="evidence" value="ECO:0007669"/>
    <property type="project" value="TreeGrafter"/>
</dbReference>
<dbReference type="CDD" id="cd00520">
    <property type="entry name" value="RRF"/>
    <property type="match status" value="1"/>
</dbReference>
<feature type="domain" description="Ribosome recycling factor" evidence="8">
    <location>
        <begin position="22"/>
        <end position="185"/>
    </location>
</feature>
<evidence type="ECO:0000256" key="5">
    <source>
        <dbReference type="ARBA" id="ARBA00025050"/>
    </source>
</evidence>
<reference evidence="9 11" key="2">
    <citation type="submission" date="2017-10" db="EMBL/GenBank/DDBJ databases">
        <title>Biodiversity and function of Thalassospira species in the particle-attached aromatic-hydrocarbon-degrading consortia from the surface seawater of the China South Sea.</title>
        <authorList>
            <person name="Dong C."/>
            <person name="Liu R."/>
            <person name="Shao Z."/>
        </authorList>
    </citation>
    <scope>NUCLEOTIDE SEQUENCE [LARGE SCALE GENOMIC DNA]</scope>
    <source>
        <strain evidence="9 11">CSC3H3</strain>
    </source>
</reference>
<dbReference type="EMBL" id="NWTK01000024">
    <property type="protein sequence ID" value="PKR48082.1"/>
    <property type="molecule type" value="Genomic_DNA"/>
</dbReference>
<organism evidence="10 12">
    <name type="scientific">Thalassospira marina</name>
    <dbReference type="NCBI Taxonomy" id="2048283"/>
    <lineage>
        <taxon>Bacteria</taxon>
        <taxon>Pseudomonadati</taxon>
        <taxon>Pseudomonadota</taxon>
        <taxon>Alphaproteobacteria</taxon>
        <taxon>Rhodospirillales</taxon>
        <taxon>Thalassospiraceae</taxon>
        <taxon>Thalassospira</taxon>
    </lineage>
</organism>
<dbReference type="PANTHER" id="PTHR20982:SF3">
    <property type="entry name" value="MITOCHONDRIAL RIBOSOME RECYCLING FACTOR PSEUDO 1"/>
    <property type="match status" value="1"/>
</dbReference>
<dbReference type="InterPro" id="IPR036191">
    <property type="entry name" value="RRF_sf"/>
</dbReference>
<evidence type="ECO:0000313" key="10">
    <source>
        <dbReference type="EMBL" id="PKR48082.1"/>
    </source>
</evidence>
<dbReference type="Gene3D" id="1.10.132.20">
    <property type="entry name" value="Ribosome-recycling factor"/>
    <property type="match status" value="1"/>
</dbReference>